<evidence type="ECO:0000313" key="5">
    <source>
        <dbReference type="Proteomes" id="UP000309033"/>
    </source>
</evidence>
<evidence type="ECO:0000259" key="2">
    <source>
        <dbReference type="Pfam" id="PF04738"/>
    </source>
</evidence>
<dbReference type="AlphaFoldDB" id="A0A5R8YY77"/>
<dbReference type="OrthoDB" id="1273722at2"/>
<evidence type="ECO:0000259" key="3">
    <source>
        <dbReference type="Pfam" id="PF14028"/>
    </source>
</evidence>
<accession>A0A5R8YY77</accession>
<dbReference type="InterPro" id="IPR006827">
    <property type="entry name" value="Lant_deHydtase_N"/>
</dbReference>
<sequence length="1073" mass="115269">MAAAPPAPRRARPVPADPHESIRPASLPRGAGSLLSEVRVPDTPCFRASGVALVRAAAHTDLGLPPWPDLTGRAPERLREWCDWLDQVWSLPVVADALDHAAPSLAEQVRALLAASNPSPDKARRCVLSVARYLLRMTGRATPLGLIAGVAPAAMAAAGETAGLRWGSRHQAIARAGADWLAAVIHQLEICHELLLRLPVVTNSAVLVRGDRLIVPYQPNPDRGGGAVEVSLRYTTAVAVALDAARAPIRLEDLVAKIAPDFPTTNPATVTGMLNELVARRALVTSLHAPSTVPDALDYLLQELDTADAQTIPAAAALVGGLREIHDLLHAHNQAPLAQSLMLREEAAAQMRAIAPSRRHPVAVDLRLDADLVLPREVVAEVERAALVLSRLSAYPYGTPAWRAYHERFFDHFGIGSSVPLADVVADSGIGWPEGYPGTGTEEPRSPMSHRDQMLLALAQRAALDGAGEITVTDAMIAALELGPQVPRVPPHLELGVRVYATSVEAFREGRVRVEVVTVSRSAGTLIGRFLPVLDSGDSARLTAALADMPSGGPGTVCVQVSFPPLDPATAHVARSAQVLPTVISLAEHRAPGWNVLTPDDLAVACDGRRLVLTAPAPGIRVHATAMHALALGTPTPPLARLLSELSRAPYAQVTTFSWGAAAHLPYLPRIRYGRIILSPARWRLDAADLPAPREEWSTWDDAWAGLRQRLRVPRLVHLVHGDQRLPLDLDHSGHRVLLRTHLNRDRDAILAEAPTPEDTAWCGGRAHEVIIPLAATGTPEWPRMPTPSRARTLPRGHGDAPAASTVLMASLYGAVQRQDVILAEYLPTLLRRLGNPSWWFVRYRDPGPHLRLRITLPAREAFGAVAGTVSDWADDLHRIGLLRELRYCTSYPEIGRWGDGPAMTAAEHVFTADSRAVLAQLRQPARPDRQALAAAHAVAIAAAWTGSTEAGMRWLIEHVAPAAPGKVSRPVFTEAVRIANPGDNWAGLRGAPGGDAIAAAWADRAIAVADYRTHLPGPHTQGVDPDNVLVSLLHVNYIRVCRIDPADEAECMYLARSAALAWTVRITKGGHP</sequence>
<evidence type="ECO:0000256" key="1">
    <source>
        <dbReference type="SAM" id="MobiDB-lite"/>
    </source>
</evidence>
<dbReference type="Proteomes" id="UP000309033">
    <property type="component" value="Unassembled WGS sequence"/>
</dbReference>
<dbReference type="NCBIfam" id="TIGR03891">
    <property type="entry name" value="thiopep_ocin"/>
    <property type="match status" value="1"/>
</dbReference>
<proteinExistence type="predicted"/>
<gene>
    <name evidence="4" type="ORF">FED44_19990</name>
</gene>
<comment type="caution">
    <text evidence="4">The sequence shown here is derived from an EMBL/GenBank/DDBJ whole genome shotgun (WGS) entry which is preliminary data.</text>
</comment>
<feature type="domain" description="Thiopeptide-type bacteriocin biosynthesis" evidence="3">
    <location>
        <begin position="810"/>
        <end position="1059"/>
    </location>
</feature>
<reference evidence="4" key="1">
    <citation type="submission" date="2019-05" db="EMBL/GenBank/DDBJ databases">
        <title>Isolation, diversity and antifungal activity of Actinobacteria from wheat.</title>
        <authorList>
            <person name="Yu B."/>
        </authorList>
    </citation>
    <scope>NUCLEOTIDE SEQUENCE [LARGE SCALE GENOMIC DNA]</scope>
    <source>
        <strain evidence="4">NEAU-HEGS1-5</strain>
    </source>
</reference>
<name>A0A5R8YY77_9ACTN</name>
<keyword evidence="5" id="KW-1185">Reference proteome</keyword>
<evidence type="ECO:0000313" key="4">
    <source>
        <dbReference type="EMBL" id="TLP57847.1"/>
    </source>
</evidence>
<feature type="domain" description="Lantibiotic dehydratase N-terminal" evidence="2">
    <location>
        <begin position="92"/>
        <end position="739"/>
    </location>
</feature>
<dbReference type="InterPro" id="IPR023809">
    <property type="entry name" value="Thiopep_bacteriocin_synth_dom"/>
</dbReference>
<dbReference type="Pfam" id="PF14028">
    <property type="entry name" value="Lant_dehydr_C"/>
    <property type="match status" value="1"/>
</dbReference>
<feature type="region of interest" description="Disordered" evidence="1">
    <location>
        <begin position="1"/>
        <end position="28"/>
    </location>
</feature>
<organism evidence="4 5">
    <name type="scientific">Microbispora triticiradicis</name>
    <dbReference type="NCBI Taxonomy" id="2200763"/>
    <lineage>
        <taxon>Bacteria</taxon>
        <taxon>Bacillati</taxon>
        <taxon>Actinomycetota</taxon>
        <taxon>Actinomycetes</taxon>
        <taxon>Streptosporangiales</taxon>
        <taxon>Streptosporangiaceae</taxon>
        <taxon>Microbispora</taxon>
    </lineage>
</organism>
<dbReference type="Pfam" id="PF04738">
    <property type="entry name" value="Lant_dehydr_N"/>
    <property type="match status" value="1"/>
</dbReference>
<protein>
    <submittedName>
        <fullName evidence="4">Lantibiotic dehydratase</fullName>
    </submittedName>
</protein>
<dbReference type="EMBL" id="VANP01000007">
    <property type="protein sequence ID" value="TLP57847.1"/>
    <property type="molecule type" value="Genomic_DNA"/>
</dbReference>